<evidence type="ECO:0000313" key="3">
    <source>
        <dbReference type="Proteomes" id="UP001219525"/>
    </source>
</evidence>
<organism evidence="2 3">
    <name type="scientific">Mycena pura</name>
    <dbReference type="NCBI Taxonomy" id="153505"/>
    <lineage>
        <taxon>Eukaryota</taxon>
        <taxon>Fungi</taxon>
        <taxon>Dikarya</taxon>
        <taxon>Basidiomycota</taxon>
        <taxon>Agaricomycotina</taxon>
        <taxon>Agaricomycetes</taxon>
        <taxon>Agaricomycetidae</taxon>
        <taxon>Agaricales</taxon>
        <taxon>Marasmiineae</taxon>
        <taxon>Mycenaceae</taxon>
        <taxon>Mycena</taxon>
    </lineage>
</organism>
<accession>A0AAD6VEB8</accession>
<protein>
    <submittedName>
        <fullName evidence="2">Uncharacterized protein</fullName>
    </submittedName>
</protein>
<evidence type="ECO:0000313" key="2">
    <source>
        <dbReference type="EMBL" id="KAJ7210494.1"/>
    </source>
</evidence>
<reference evidence="2" key="1">
    <citation type="submission" date="2023-03" db="EMBL/GenBank/DDBJ databases">
        <title>Massive genome expansion in bonnet fungi (Mycena s.s.) driven by repeated elements and novel gene families across ecological guilds.</title>
        <authorList>
            <consortium name="Lawrence Berkeley National Laboratory"/>
            <person name="Harder C.B."/>
            <person name="Miyauchi S."/>
            <person name="Viragh M."/>
            <person name="Kuo A."/>
            <person name="Thoen E."/>
            <person name="Andreopoulos B."/>
            <person name="Lu D."/>
            <person name="Skrede I."/>
            <person name="Drula E."/>
            <person name="Henrissat B."/>
            <person name="Morin E."/>
            <person name="Kohler A."/>
            <person name="Barry K."/>
            <person name="LaButti K."/>
            <person name="Morin E."/>
            <person name="Salamov A."/>
            <person name="Lipzen A."/>
            <person name="Mereny Z."/>
            <person name="Hegedus B."/>
            <person name="Baldrian P."/>
            <person name="Stursova M."/>
            <person name="Weitz H."/>
            <person name="Taylor A."/>
            <person name="Grigoriev I.V."/>
            <person name="Nagy L.G."/>
            <person name="Martin F."/>
            <person name="Kauserud H."/>
        </authorList>
    </citation>
    <scope>NUCLEOTIDE SEQUENCE</scope>
    <source>
        <strain evidence="2">9144</strain>
    </source>
</reference>
<keyword evidence="3" id="KW-1185">Reference proteome</keyword>
<comment type="caution">
    <text evidence="2">The sequence shown here is derived from an EMBL/GenBank/DDBJ whole genome shotgun (WGS) entry which is preliminary data.</text>
</comment>
<feature type="compositionally biased region" description="Gly residues" evidence="1">
    <location>
        <begin position="177"/>
        <end position="188"/>
    </location>
</feature>
<dbReference type="AlphaFoldDB" id="A0AAD6VEB8"/>
<dbReference type="EMBL" id="JARJCW010000028">
    <property type="protein sequence ID" value="KAJ7210494.1"/>
    <property type="molecule type" value="Genomic_DNA"/>
</dbReference>
<sequence>MATLPFGWLVSSSLSVLKARYFRPVLDGIVVLLVVRGPAFTYDVDLKDLTPLDISEILGTAVTGVGQSKLRMISGSRDALLTRPIVGSDTLDLTPLDRTHLDVKSGAGQNFKILGRKPRFWPDKKWARRPECQLSPYKDKDIYFHSSPLQEVLTGFEQAQCGDGTFEKEGKERHGDGGSGGGGGFWGG</sequence>
<name>A0AAD6VEB8_9AGAR</name>
<evidence type="ECO:0000256" key="1">
    <source>
        <dbReference type="SAM" id="MobiDB-lite"/>
    </source>
</evidence>
<feature type="compositionally biased region" description="Basic and acidic residues" evidence="1">
    <location>
        <begin position="166"/>
        <end position="176"/>
    </location>
</feature>
<proteinExistence type="predicted"/>
<dbReference type="Proteomes" id="UP001219525">
    <property type="component" value="Unassembled WGS sequence"/>
</dbReference>
<feature type="region of interest" description="Disordered" evidence="1">
    <location>
        <begin position="166"/>
        <end position="188"/>
    </location>
</feature>
<gene>
    <name evidence="2" type="ORF">GGX14DRAFT_394707</name>
</gene>